<comment type="catalytic activity">
    <reaction evidence="23">
        <text>1-(9Z-octadecenoyl)-sn-glycero-3-phosphate + (5Z,8Z,11Z,14Z)-eicosatetraenoyl-CoA = 1-(9Z)-octadecenoyl-2-(5Z,8Z,11Z,14Z)-eicosatetraenoyl-sn-glycero-3-phosphate + CoA</text>
        <dbReference type="Rhea" id="RHEA:37443"/>
        <dbReference type="ChEBI" id="CHEBI:57287"/>
        <dbReference type="ChEBI" id="CHEBI:57368"/>
        <dbReference type="ChEBI" id="CHEBI:74544"/>
        <dbReference type="ChEBI" id="CHEBI:74928"/>
    </reaction>
    <physiologicalReaction direction="left-to-right" evidence="23">
        <dbReference type="Rhea" id="RHEA:37444"/>
    </physiologicalReaction>
</comment>
<dbReference type="EC" id="2.3.1.51" evidence="5"/>
<proteinExistence type="inferred from homology"/>
<dbReference type="GO" id="GO:0052689">
    <property type="term" value="F:carboxylic ester hydrolase activity"/>
    <property type="evidence" value="ECO:0007669"/>
    <property type="project" value="TreeGrafter"/>
</dbReference>
<comment type="catalytic activity">
    <reaction evidence="2">
        <text>1-(9Z-octadecenoyl)-sn-glycero-3-phosphate + hexadecanoyl-CoA = 1-(9Z)-octadecenoyl-2-hexadecanoyl-sn-glycero-3-phosphate + CoA</text>
        <dbReference type="Rhea" id="RHEA:37143"/>
        <dbReference type="ChEBI" id="CHEBI:57287"/>
        <dbReference type="ChEBI" id="CHEBI:57379"/>
        <dbReference type="ChEBI" id="CHEBI:74544"/>
        <dbReference type="ChEBI" id="CHEBI:74551"/>
    </reaction>
    <physiologicalReaction direction="left-to-right" evidence="2">
        <dbReference type="Rhea" id="RHEA:37144"/>
    </physiologicalReaction>
</comment>
<keyword evidence="9" id="KW-0808">Transferase</keyword>
<dbReference type="PANTHER" id="PTHR42886:SF29">
    <property type="entry name" value="PUMMELIG, ISOFORM A"/>
    <property type="match status" value="1"/>
</dbReference>
<keyword evidence="13" id="KW-0012">Acyltransferase</keyword>
<dbReference type="EMBL" id="JAKKPZ010000004">
    <property type="protein sequence ID" value="KAI1722082.1"/>
    <property type="molecule type" value="Genomic_DNA"/>
</dbReference>
<evidence type="ECO:0000256" key="24">
    <source>
        <dbReference type="ARBA" id="ARBA00049561"/>
    </source>
</evidence>
<dbReference type="PRINTS" id="PR00111">
    <property type="entry name" value="ABHYDROLASE"/>
</dbReference>
<evidence type="ECO:0000256" key="22">
    <source>
        <dbReference type="ARBA" id="ARBA00048632"/>
    </source>
</evidence>
<comment type="subcellular location">
    <subcellularLocation>
        <location evidence="3">Cytoplasm</location>
    </subcellularLocation>
    <subcellularLocation>
        <location evidence="4">Lipid droplet</location>
    </subcellularLocation>
</comment>
<evidence type="ECO:0000256" key="10">
    <source>
        <dbReference type="ARBA" id="ARBA00022782"/>
    </source>
</evidence>
<evidence type="ECO:0000313" key="26">
    <source>
        <dbReference type="EMBL" id="KAI1722082.1"/>
    </source>
</evidence>
<evidence type="ECO:0000256" key="23">
    <source>
        <dbReference type="ARBA" id="ARBA00048770"/>
    </source>
</evidence>
<dbReference type="GO" id="GO:0006631">
    <property type="term" value="P:fatty acid metabolic process"/>
    <property type="evidence" value="ECO:0007669"/>
    <property type="project" value="UniProtKB-KW"/>
</dbReference>
<evidence type="ECO:0000256" key="14">
    <source>
        <dbReference type="ARBA" id="ARBA00036296"/>
    </source>
</evidence>
<evidence type="ECO:0000256" key="20">
    <source>
        <dbReference type="ARBA" id="ARBA00047543"/>
    </source>
</evidence>
<evidence type="ECO:0000256" key="9">
    <source>
        <dbReference type="ARBA" id="ARBA00022679"/>
    </source>
</evidence>
<dbReference type="FunFam" id="3.40.50.1820:FF:000019">
    <property type="entry name" value="1-acylglycerol-3-phosphate O-acyltransferase ABHD5"/>
    <property type="match status" value="1"/>
</dbReference>
<keyword evidence="26" id="KW-0378">Hydrolase</keyword>
<comment type="caution">
    <text evidence="26">The sequence shown here is derived from an EMBL/GenBank/DDBJ whole genome shotgun (WGS) entry which is preliminary data.</text>
</comment>
<dbReference type="GO" id="GO:0003841">
    <property type="term" value="F:1-acylglycerol-3-phosphate O-acyltransferase activity"/>
    <property type="evidence" value="ECO:0007669"/>
    <property type="project" value="UniProtKB-EC"/>
</dbReference>
<evidence type="ECO:0000256" key="7">
    <source>
        <dbReference type="ARBA" id="ARBA00022516"/>
    </source>
</evidence>
<organism evidence="26 27">
    <name type="scientific">Ditylenchus destructor</name>
    <dbReference type="NCBI Taxonomy" id="166010"/>
    <lineage>
        <taxon>Eukaryota</taxon>
        <taxon>Metazoa</taxon>
        <taxon>Ecdysozoa</taxon>
        <taxon>Nematoda</taxon>
        <taxon>Chromadorea</taxon>
        <taxon>Rhabditida</taxon>
        <taxon>Tylenchina</taxon>
        <taxon>Tylenchomorpha</taxon>
        <taxon>Sphaerularioidea</taxon>
        <taxon>Anguinidae</taxon>
        <taxon>Anguininae</taxon>
        <taxon>Ditylenchus</taxon>
    </lineage>
</organism>
<comment type="function">
    <text evidence="18">Coenzyme A-dependent lysophosphatidic acid acyltransferase that catalyzes the transfer of an acyl group on a lysophosphatidic acid. Functions preferentially with 1-oleoyl-lysophosphatidic acid followed by 1-palmitoyl-lysophosphatidic acid, 1-stearoyl-lysophosphatidic acid and 1-arachidonoyl-lysophosphatidic acid as lipid acceptor. Functions preferentially with arachidonoyl-CoA followed by oleoyl-CoA as acyl group donors. Functions in phosphatidic acid biosynthesis. May regulate the cellular storage of triacylglycerol through activation of the phospholipase PNPLA2. Involved in keratinocyte differentiation. Regulates lipid droplet fusion.</text>
</comment>
<feature type="domain" description="AB hydrolase-1" evidence="25">
    <location>
        <begin position="101"/>
        <end position="353"/>
    </location>
</feature>
<evidence type="ECO:0000256" key="8">
    <source>
        <dbReference type="ARBA" id="ARBA00022677"/>
    </source>
</evidence>
<comment type="catalytic activity">
    <reaction evidence="19">
        <text>1-hexadecanoyl-sn-glycero-3-phosphate + (9Z)-octadecenoyl-CoA = 1-hexadecanoyl-2-(9Z-octadecenoyl)-sn-glycero-3-phosphate + CoA</text>
        <dbReference type="Rhea" id="RHEA:33187"/>
        <dbReference type="ChEBI" id="CHEBI:57287"/>
        <dbReference type="ChEBI" id="CHEBI:57387"/>
        <dbReference type="ChEBI" id="CHEBI:57518"/>
        <dbReference type="ChEBI" id="CHEBI:64839"/>
    </reaction>
    <physiologicalReaction direction="left-to-right" evidence="19">
        <dbReference type="Rhea" id="RHEA:33188"/>
    </physiologicalReaction>
</comment>
<comment type="catalytic activity">
    <reaction evidence="21">
        <text>eicosanoyl-CoA + 1-(9Z-octadecenoyl)-sn-glycero-3-phosphate = 1-(9Z)-octadecenoyl-2-eicosanoyl-sn-glycero-3-phosphate + CoA</text>
        <dbReference type="Rhea" id="RHEA:37451"/>
        <dbReference type="ChEBI" id="CHEBI:57287"/>
        <dbReference type="ChEBI" id="CHEBI:57380"/>
        <dbReference type="ChEBI" id="CHEBI:74544"/>
        <dbReference type="ChEBI" id="CHEBI:74937"/>
    </reaction>
    <physiologicalReaction direction="left-to-right" evidence="21">
        <dbReference type="Rhea" id="RHEA:37452"/>
    </physiologicalReaction>
</comment>
<protein>
    <recommendedName>
        <fullName evidence="16">1-acylglycerol-3-phosphate O-acyltransferase ABHD5</fullName>
        <ecNumber evidence="5">2.3.1.51</ecNumber>
    </recommendedName>
    <alternativeName>
        <fullName evidence="17">Abhydrolase domain-containing protein 5</fullName>
    </alternativeName>
</protein>
<dbReference type="GO" id="GO:0055088">
    <property type="term" value="P:lipid homeostasis"/>
    <property type="evidence" value="ECO:0007669"/>
    <property type="project" value="TreeGrafter"/>
</dbReference>
<dbReference type="SUPFAM" id="SSF53474">
    <property type="entry name" value="alpha/beta-Hydrolases"/>
    <property type="match status" value="1"/>
</dbReference>
<evidence type="ECO:0000256" key="3">
    <source>
        <dbReference type="ARBA" id="ARBA00004496"/>
    </source>
</evidence>
<dbReference type="Proteomes" id="UP001201812">
    <property type="component" value="Unassembled WGS sequence"/>
</dbReference>
<evidence type="ECO:0000256" key="13">
    <source>
        <dbReference type="ARBA" id="ARBA00023315"/>
    </source>
</evidence>
<evidence type="ECO:0000256" key="18">
    <source>
        <dbReference type="ARBA" id="ARBA00045357"/>
    </source>
</evidence>
<keyword evidence="12" id="KW-0443">Lipid metabolism</keyword>
<keyword evidence="27" id="KW-1185">Reference proteome</keyword>
<dbReference type="Pfam" id="PF00561">
    <property type="entry name" value="Abhydrolase_1"/>
    <property type="match status" value="1"/>
</dbReference>
<keyword evidence="8" id="KW-0551">Lipid droplet</keyword>
<name>A0AAD4N9G6_9BILA</name>
<dbReference type="AlphaFoldDB" id="A0AAD4N9G6"/>
<keyword evidence="6" id="KW-0963">Cytoplasm</keyword>
<comment type="catalytic activity">
    <reaction evidence="20">
        <text>1-octadecanoyl-sn-glycero-3-phosphate + (9Z)-octadecenoyl-CoA = 1-octadecanoyl-2-(9Z-octadecenoyl)-sn-glycero-3-phosphate + CoA</text>
        <dbReference type="Rhea" id="RHEA:37163"/>
        <dbReference type="ChEBI" id="CHEBI:57287"/>
        <dbReference type="ChEBI" id="CHEBI:57387"/>
        <dbReference type="ChEBI" id="CHEBI:74560"/>
        <dbReference type="ChEBI" id="CHEBI:74565"/>
    </reaction>
    <physiologicalReaction direction="left-to-right" evidence="20">
        <dbReference type="Rhea" id="RHEA:37164"/>
    </physiologicalReaction>
</comment>
<evidence type="ECO:0000256" key="4">
    <source>
        <dbReference type="ARBA" id="ARBA00004502"/>
    </source>
</evidence>
<comment type="catalytic activity">
    <reaction evidence="1">
        <text>a 1-acyl-sn-glycero-3-phosphate + an acyl-CoA = a 1,2-diacyl-sn-glycero-3-phosphate + CoA</text>
        <dbReference type="Rhea" id="RHEA:19709"/>
        <dbReference type="ChEBI" id="CHEBI:57287"/>
        <dbReference type="ChEBI" id="CHEBI:57970"/>
        <dbReference type="ChEBI" id="CHEBI:58342"/>
        <dbReference type="ChEBI" id="CHEBI:58608"/>
        <dbReference type="EC" id="2.3.1.51"/>
    </reaction>
    <physiologicalReaction direction="left-to-right" evidence="1">
        <dbReference type="Rhea" id="RHEA:19710"/>
    </physiologicalReaction>
</comment>
<comment type="similarity">
    <text evidence="15">Belongs to the peptidase S33 family. ABHD4/ABHD5 subfamily.</text>
</comment>
<dbReference type="PANTHER" id="PTHR42886">
    <property type="entry name" value="RE40534P-RELATED"/>
    <property type="match status" value="1"/>
</dbReference>
<evidence type="ECO:0000313" key="27">
    <source>
        <dbReference type="Proteomes" id="UP001201812"/>
    </source>
</evidence>
<evidence type="ECO:0000256" key="21">
    <source>
        <dbReference type="ARBA" id="ARBA00047849"/>
    </source>
</evidence>
<keyword evidence="10" id="KW-0221">Differentiation</keyword>
<reference evidence="26" key="1">
    <citation type="submission" date="2022-01" db="EMBL/GenBank/DDBJ databases">
        <title>Genome Sequence Resource for Two Populations of Ditylenchus destructor, the Migratory Endoparasitic Phytonematode.</title>
        <authorList>
            <person name="Zhang H."/>
            <person name="Lin R."/>
            <person name="Xie B."/>
        </authorList>
    </citation>
    <scope>NUCLEOTIDE SEQUENCE</scope>
    <source>
        <strain evidence="26">BazhouSP</strain>
    </source>
</reference>
<evidence type="ECO:0000256" key="19">
    <source>
        <dbReference type="ARBA" id="ARBA00047525"/>
    </source>
</evidence>
<evidence type="ECO:0000256" key="11">
    <source>
        <dbReference type="ARBA" id="ARBA00022832"/>
    </source>
</evidence>
<dbReference type="InterPro" id="IPR000073">
    <property type="entry name" value="AB_hydrolase_1"/>
</dbReference>
<dbReference type="GO" id="GO:0005739">
    <property type="term" value="C:mitochondrion"/>
    <property type="evidence" value="ECO:0007669"/>
    <property type="project" value="TreeGrafter"/>
</dbReference>
<comment type="catalytic activity">
    <reaction evidence="24">
        <text>1-(9Z-octadecenoyl)-sn-glycero-3-phosphate + (9Z)-octadecenoyl-CoA = 1,2-di-(9Z-octadecenoyl)-sn-glycero-3-phosphate + CoA</text>
        <dbReference type="Rhea" id="RHEA:37131"/>
        <dbReference type="ChEBI" id="CHEBI:57287"/>
        <dbReference type="ChEBI" id="CHEBI:57387"/>
        <dbReference type="ChEBI" id="CHEBI:74544"/>
        <dbReference type="ChEBI" id="CHEBI:74546"/>
    </reaction>
    <physiologicalReaction direction="left-to-right" evidence="24">
        <dbReference type="Rhea" id="RHEA:37132"/>
    </physiologicalReaction>
</comment>
<evidence type="ECO:0000256" key="1">
    <source>
        <dbReference type="ARBA" id="ARBA00000300"/>
    </source>
</evidence>
<evidence type="ECO:0000256" key="6">
    <source>
        <dbReference type="ARBA" id="ARBA00022490"/>
    </source>
</evidence>
<evidence type="ECO:0000256" key="17">
    <source>
        <dbReference type="ARBA" id="ARBA00042413"/>
    </source>
</evidence>
<dbReference type="GO" id="GO:0006654">
    <property type="term" value="P:phosphatidic acid biosynthetic process"/>
    <property type="evidence" value="ECO:0007669"/>
    <property type="project" value="TreeGrafter"/>
</dbReference>
<dbReference type="Gene3D" id="3.40.50.1820">
    <property type="entry name" value="alpha/beta hydrolase"/>
    <property type="match status" value="1"/>
</dbReference>
<sequence length="383" mass="42885">MVQKGNTSDANNAVVELTPPAKVVEQAESQEIRLNDPDSSALSWLRWSKTSMARLVEAETKLLGRVTTYLKSTFVNVRQWNSQVYTISVKPSEDAEDSKVPFVLVHGFAAGVAMWAANLDALASKRTVHAFDLLGFGRSSRPQFTSDATLAELEFVQSIEDWRKSMNIEKMILIGHSFGGYLASSYTLEHPNRVRHLVLVDPWGFPEKPIVEQVHIPIWMRAVGSVLSRFTPLATLRVAGPFGPRLIKKLRSDLGARYAFKDPEAVYEYIYQCNAQQPTGEMAFSSMTKAFGWARRPMIHRFNGVHRKIPVTFIYGSKSWMDSGPAYEIQARRPESYVDVQIVTGAGHHVYVDASDTFNTLLSSISDIVDREDDLRQPSAVDG</sequence>
<evidence type="ECO:0000256" key="15">
    <source>
        <dbReference type="ARBA" id="ARBA00038097"/>
    </source>
</evidence>
<accession>A0AAD4N9G6</accession>
<comment type="catalytic activity">
    <reaction evidence="22">
        <text>1-(5Z,8Z,11Z,14Z-eicosatetraenoyl)-sn-glycero-3-phosphate + (9Z)-octadecenoyl-CoA = 1-(5Z,8Z,11Z,14Z)-eicosatetraenoyl-2-(9Z)-octadecenoyl-sn-glycero-3-phosphate + CoA</text>
        <dbReference type="Rhea" id="RHEA:37455"/>
        <dbReference type="ChEBI" id="CHEBI:57287"/>
        <dbReference type="ChEBI" id="CHEBI:57387"/>
        <dbReference type="ChEBI" id="CHEBI:74938"/>
        <dbReference type="ChEBI" id="CHEBI:74941"/>
    </reaction>
    <physiologicalReaction direction="left-to-right" evidence="22">
        <dbReference type="Rhea" id="RHEA:37456"/>
    </physiologicalReaction>
</comment>
<dbReference type="InterPro" id="IPR029058">
    <property type="entry name" value="AB_hydrolase_fold"/>
</dbReference>
<dbReference type="GO" id="GO:0005811">
    <property type="term" value="C:lipid droplet"/>
    <property type="evidence" value="ECO:0007669"/>
    <property type="project" value="UniProtKB-SubCell"/>
</dbReference>
<evidence type="ECO:0000256" key="5">
    <source>
        <dbReference type="ARBA" id="ARBA00013211"/>
    </source>
</evidence>
<evidence type="ECO:0000256" key="2">
    <source>
        <dbReference type="ARBA" id="ARBA00000816"/>
    </source>
</evidence>
<gene>
    <name evidence="26" type="ORF">DdX_04382</name>
</gene>
<evidence type="ECO:0000256" key="16">
    <source>
        <dbReference type="ARBA" id="ARBA00040731"/>
    </source>
</evidence>
<evidence type="ECO:0000259" key="25">
    <source>
        <dbReference type="Pfam" id="PF00561"/>
    </source>
</evidence>
<keyword evidence="11" id="KW-0276">Fatty acid metabolism</keyword>
<evidence type="ECO:0000256" key="12">
    <source>
        <dbReference type="ARBA" id="ARBA00023098"/>
    </source>
</evidence>
<keyword evidence="7" id="KW-0444">Lipid biosynthesis</keyword>
<dbReference type="GO" id="GO:0030154">
    <property type="term" value="P:cell differentiation"/>
    <property type="evidence" value="ECO:0007669"/>
    <property type="project" value="UniProtKB-KW"/>
</dbReference>
<comment type="catalytic activity">
    <reaction evidence="14">
        <text>1-(9Z-octadecenoyl)-sn-glycero-3-phosphate + octadecanoyl-CoA = 1-(9Z-octadecenoyl)-2-octadecanoyl-sn-glycero-3-phosphate + CoA</text>
        <dbReference type="Rhea" id="RHEA:37147"/>
        <dbReference type="ChEBI" id="CHEBI:57287"/>
        <dbReference type="ChEBI" id="CHEBI:57394"/>
        <dbReference type="ChEBI" id="CHEBI:74544"/>
        <dbReference type="ChEBI" id="CHEBI:74552"/>
    </reaction>
    <physiologicalReaction direction="left-to-right" evidence="14">
        <dbReference type="Rhea" id="RHEA:37148"/>
    </physiologicalReaction>
</comment>